<dbReference type="EMBL" id="VDMD01000037">
    <property type="protein sequence ID" value="TRM58288.1"/>
    <property type="molecule type" value="Genomic_DNA"/>
</dbReference>
<reference evidence="2 3" key="1">
    <citation type="journal article" date="2019" name="New Phytol.">
        <title>Comparative genomics reveals unique wood-decay strategies and fruiting body development in the Schizophyllaceae.</title>
        <authorList>
            <person name="Almasi E."/>
            <person name="Sahu N."/>
            <person name="Krizsan K."/>
            <person name="Balint B."/>
            <person name="Kovacs G.M."/>
            <person name="Kiss B."/>
            <person name="Cseklye J."/>
            <person name="Drula E."/>
            <person name="Henrissat B."/>
            <person name="Nagy I."/>
            <person name="Chovatia M."/>
            <person name="Adam C."/>
            <person name="LaButti K."/>
            <person name="Lipzen A."/>
            <person name="Riley R."/>
            <person name="Grigoriev I.V."/>
            <person name="Nagy L.G."/>
        </authorList>
    </citation>
    <scope>NUCLEOTIDE SEQUENCE [LARGE SCALE GENOMIC DNA]</scope>
    <source>
        <strain evidence="2 3">NL-1724</strain>
    </source>
</reference>
<dbReference type="OrthoDB" id="3261578at2759"/>
<feature type="compositionally biased region" description="Basic and acidic residues" evidence="1">
    <location>
        <begin position="1"/>
        <end position="30"/>
    </location>
</feature>
<dbReference type="AlphaFoldDB" id="A0A550C0K4"/>
<comment type="caution">
    <text evidence="2">The sequence shown here is derived from an EMBL/GenBank/DDBJ whole genome shotgun (WGS) entry which is preliminary data.</text>
</comment>
<organism evidence="2 3">
    <name type="scientific">Schizophyllum amplum</name>
    <dbReference type="NCBI Taxonomy" id="97359"/>
    <lineage>
        <taxon>Eukaryota</taxon>
        <taxon>Fungi</taxon>
        <taxon>Dikarya</taxon>
        <taxon>Basidiomycota</taxon>
        <taxon>Agaricomycotina</taxon>
        <taxon>Agaricomycetes</taxon>
        <taxon>Agaricomycetidae</taxon>
        <taxon>Agaricales</taxon>
        <taxon>Schizophyllaceae</taxon>
        <taxon>Schizophyllum</taxon>
    </lineage>
</organism>
<name>A0A550C0K4_9AGAR</name>
<gene>
    <name evidence="2" type="ORF">BD626DRAFT_186645</name>
</gene>
<accession>A0A550C0K4</accession>
<evidence type="ECO:0008006" key="4">
    <source>
        <dbReference type="Google" id="ProtNLM"/>
    </source>
</evidence>
<evidence type="ECO:0000313" key="3">
    <source>
        <dbReference type="Proteomes" id="UP000320762"/>
    </source>
</evidence>
<protein>
    <recommendedName>
        <fullName evidence="4">Arrestin-like N-terminal domain-containing protein</fullName>
    </recommendedName>
</protein>
<evidence type="ECO:0000256" key="1">
    <source>
        <dbReference type="SAM" id="MobiDB-lite"/>
    </source>
</evidence>
<dbReference type="Proteomes" id="UP000320762">
    <property type="component" value="Unassembled WGS sequence"/>
</dbReference>
<feature type="region of interest" description="Disordered" evidence="1">
    <location>
        <begin position="1"/>
        <end position="36"/>
    </location>
</feature>
<keyword evidence="3" id="KW-1185">Reference proteome</keyword>
<evidence type="ECO:0000313" key="2">
    <source>
        <dbReference type="EMBL" id="TRM58288.1"/>
    </source>
</evidence>
<sequence>MAHDNRTHSLQEERTAPSHDPARRHSDRAQGPKAYTYHIPRKGKTRGALTLFADPNLSKSTPTFVEPDTRGELDRHAKIGVAHAEEGATVSGTVSLDLASMKTINSVKVSVYGQLFIGAAAPFTFLDVSATPWTREMGDPRGEAVAGQWNGKLRGTYEWPFAVRLPRAVVLPVGTPPRERTYALPAGFWERHEPVRVRYHVVLHVARGAFRSNIRLPVEIAYAPRSHPPPASAARQLAYKEHRPIPPPDVDADGWYTPRSVVTHGTIAGRREVEVTCSFSIAKPLCYTRGSVIPCTLILEAHDASALDLLSSPTAIVARLRRRLRYKSDIGRALDEDGWQESTSVYETASWWPREGAPQHTYRRCMDGEIHLKEDLKPSTSMAHWQIEYEVVLFPFDVLSFASRDASSLLVQPVDIATAYGPGPRPRAFTAPAYEFASQVALAAPS</sequence>
<proteinExistence type="predicted"/>